<keyword evidence="2" id="KW-0732">Signal</keyword>
<gene>
    <name evidence="3" type="ORF">THAOC_08264</name>
</gene>
<feature type="compositionally biased region" description="Basic and acidic residues" evidence="1">
    <location>
        <begin position="74"/>
        <end position="85"/>
    </location>
</feature>
<comment type="caution">
    <text evidence="3">The sequence shown here is derived from an EMBL/GenBank/DDBJ whole genome shotgun (WGS) entry which is preliminary data.</text>
</comment>
<dbReference type="AlphaFoldDB" id="K0TIL0"/>
<feature type="chain" id="PRO_5003838513" evidence="2">
    <location>
        <begin position="20"/>
        <end position="210"/>
    </location>
</feature>
<evidence type="ECO:0000313" key="3">
    <source>
        <dbReference type="EMBL" id="EJK70382.1"/>
    </source>
</evidence>
<name>K0TIL0_THAOC</name>
<evidence type="ECO:0000256" key="1">
    <source>
        <dbReference type="SAM" id="MobiDB-lite"/>
    </source>
</evidence>
<keyword evidence="4" id="KW-1185">Reference proteome</keyword>
<feature type="compositionally biased region" description="Gly residues" evidence="1">
    <location>
        <begin position="182"/>
        <end position="191"/>
    </location>
</feature>
<feature type="region of interest" description="Disordered" evidence="1">
    <location>
        <begin position="74"/>
        <end position="210"/>
    </location>
</feature>
<evidence type="ECO:0000256" key="2">
    <source>
        <dbReference type="SAM" id="SignalP"/>
    </source>
</evidence>
<feature type="signal peptide" evidence="2">
    <location>
        <begin position="1"/>
        <end position="19"/>
    </location>
</feature>
<feature type="compositionally biased region" description="Low complexity" evidence="1">
    <location>
        <begin position="135"/>
        <end position="168"/>
    </location>
</feature>
<reference evidence="3 4" key="1">
    <citation type="journal article" date="2012" name="Genome Biol.">
        <title>Genome and low-iron response of an oceanic diatom adapted to chronic iron limitation.</title>
        <authorList>
            <person name="Lommer M."/>
            <person name="Specht M."/>
            <person name="Roy A.S."/>
            <person name="Kraemer L."/>
            <person name="Andreson R."/>
            <person name="Gutowska M.A."/>
            <person name="Wolf J."/>
            <person name="Bergner S.V."/>
            <person name="Schilhabel M.B."/>
            <person name="Klostermeier U.C."/>
            <person name="Beiko R.G."/>
            <person name="Rosenstiel P."/>
            <person name="Hippler M."/>
            <person name="Laroche J."/>
        </authorList>
    </citation>
    <scope>NUCLEOTIDE SEQUENCE [LARGE SCALE GENOMIC DNA]</scope>
    <source>
        <strain evidence="3 4">CCMP1005</strain>
    </source>
</reference>
<organism evidence="3 4">
    <name type="scientific">Thalassiosira oceanica</name>
    <name type="common">Marine diatom</name>
    <dbReference type="NCBI Taxonomy" id="159749"/>
    <lineage>
        <taxon>Eukaryota</taxon>
        <taxon>Sar</taxon>
        <taxon>Stramenopiles</taxon>
        <taxon>Ochrophyta</taxon>
        <taxon>Bacillariophyta</taxon>
        <taxon>Coscinodiscophyceae</taxon>
        <taxon>Thalassiosirophycidae</taxon>
        <taxon>Thalassiosirales</taxon>
        <taxon>Thalassiosiraceae</taxon>
        <taxon>Thalassiosira</taxon>
    </lineage>
</organism>
<sequence>MKIHFAVATAAALLSSANADVSPLADFAVDVSLLSPRRPSAAGDTRLPFPFALPPPAADAARMTTALRHAKEKAWRTAAEPEDKLGAVSAADPRGTAMPTGPSRGLGTRPGVTGPVATSITAEESARTTDPVGPAASATSARGRSSNSSTRPAASPTSPKRRTSSTTSALTKRMVFCPGDFFGPGEGGPEGSWGEEDLFLSGDERGGRWK</sequence>
<evidence type="ECO:0000313" key="4">
    <source>
        <dbReference type="Proteomes" id="UP000266841"/>
    </source>
</evidence>
<accession>K0TIL0</accession>
<dbReference type="Proteomes" id="UP000266841">
    <property type="component" value="Unassembled WGS sequence"/>
</dbReference>
<proteinExistence type="predicted"/>
<protein>
    <submittedName>
        <fullName evidence="3">Uncharacterized protein</fullName>
    </submittedName>
</protein>
<dbReference type="EMBL" id="AGNL01008623">
    <property type="protein sequence ID" value="EJK70382.1"/>
    <property type="molecule type" value="Genomic_DNA"/>
</dbReference>